<evidence type="ECO:0000256" key="6">
    <source>
        <dbReference type="ARBA" id="ARBA00023006"/>
    </source>
</evidence>
<keyword evidence="3 8" id="KW-0813">Transport</keyword>
<feature type="region of interest" description="Disordered" evidence="9">
    <location>
        <begin position="194"/>
        <end position="227"/>
    </location>
</feature>
<feature type="transmembrane region" description="Helical" evidence="8">
    <location>
        <begin position="240"/>
        <end position="261"/>
    </location>
</feature>
<evidence type="ECO:0000256" key="8">
    <source>
        <dbReference type="RuleBase" id="RU363073"/>
    </source>
</evidence>
<evidence type="ECO:0000256" key="2">
    <source>
        <dbReference type="ARBA" id="ARBA00006978"/>
    </source>
</evidence>
<organism evidence="10 11">
    <name type="scientific">Recurvomyces mirabilis</name>
    <dbReference type="NCBI Taxonomy" id="574656"/>
    <lineage>
        <taxon>Eukaryota</taxon>
        <taxon>Fungi</taxon>
        <taxon>Dikarya</taxon>
        <taxon>Ascomycota</taxon>
        <taxon>Pezizomycotina</taxon>
        <taxon>Dothideomycetes</taxon>
        <taxon>Dothideomycetidae</taxon>
        <taxon>Mycosphaerellales</taxon>
        <taxon>Teratosphaeriaceae</taxon>
        <taxon>Recurvomyces</taxon>
    </lineage>
</organism>
<reference evidence="10" key="1">
    <citation type="submission" date="2023-07" db="EMBL/GenBank/DDBJ databases">
        <title>Black Yeasts Isolated from many extreme environments.</title>
        <authorList>
            <person name="Coleine C."/>
            <person name="Stajich J.E."/>
            <person name="Selbmann L."/>
        </authorList>
    </citation>
    <scope>NUCLEOTIDE SEQUENCE</scope>
    <source>
        <strain evidence="10">CCFEE 5485</strain>
    </source>
</reference>
<feature type="transmembrane region" description="Helical" evidence="8">
    <location>
        <begin position="373"/>
        <end position="390"/>
    </location>
</feature>
<evidence type="ECO:0000256" key="7">
    <source>
        <dbReference type="ARBA" id="ARBA00023136"/>
    </source>
</evidence>
<keyword evidence="7 8" id="KW-0472">Membrane</keyword>
<feature type="transmembrane region" description="Helical" evidence="8">
    <location>
        <begin position="267"/>
        <end position="287"/>
    </location>
</feature>
<keyword evidence="6 8" id="KW-0072">Autophagy</keyword>
<dbReference type="Pfam" id="PF11700">
    <property type="entry name" value="ATG22"/>
    <property type="match status" value="1"/>
</dbReference>
<evidence type="ECO:0000256" key="9">
    <source>
        <dbReference type="SAM" id="MobiDB-lite"/>
    </source>
</evidence>
<feature type="transmembrane region" description="Helical" evidence="8">
    <location>
        <begin position="331"/>
        <end position="353"/>
    </location>
</feature>
<feature type="transmembrane region" description="Helical" evidence="8">
    <location>
        <begin position="434"/>
        <end position="455"/>
    </location>
</feature>
<dbReference type="GO" id="GO:0006914">
    <property type="term" value="P:autophagy"/>
    <property type="evidence" value="ECO:0007669"/>
    <property type="project" value="UniProtKB-KW"/>
</dbReference>
<gene>
    <name evidence="10" type="ORF">LTR78_007781</name>
</gene>
<keyword evidence="8" id="KW-0029">Amino-acid transport</keyword>
<feature type="transmembrane region" description="Helical" evidence="8">
    <location>
        <begin position="467"/>
        <end position="485"/>
    </location>
</feature>
<dbReference type="InterPro" id="IPR050495">
    <property type="entry name" value="ATG22/LtaA_families"/>
</dbReference>
<comment type="subcellular location">
    <subcellularLocation>
        <location evidence="1 8">Vacuole membrane</location>
        <topology evidence="1 8">Multi-pass membrane protein</topology>
    </subcellularLocation>
</comment>
<dbReference type="PANTHER" id="PTHR23519">
    <property type="entry name" value="AUTOPHAGY-RELATED PROTEIN 22"/>
    <property type="match status" value="1"/>
</dbReference>
<evidence type="ECO:0000313" key="10">
    <source>
        <dbReference type="EMBL" id="KAK3672241.1"/>
    </source>
</evidence>
<keyword evidence="4 8" id="KW-0812">Transmembrane</keyword>
<comment type="similarity">
    <text evidence="2 8">Belongs to the ATG22 family.</text>
</comment>
<feature type="transmembrane region" description="Helical" evidence="8">
    <location>
        <begin position="402"/>
        <end position="422"/>
    </location>
</feature>
<feature type="transmembrane region" description="Helical" evidence="8">
    <location>
        <begin position="100"/>
        <end position="121"/>
    </location>
</feature>
<name>A0AAE0WJ62_9PEZI</name>
<dbReference type="EMBL" id="JAUTXT010000034">
    <property type="protein sequence ID" value="KAK3672241.1"/>
    <property type="molecule type" value="Genomic_DNA"/>
</dbReference>
<protein>
    <recommendedName>
        <fullName evidence="8">Autophagy-related protein</fullName>
    </recommendedName>
</protein>
<comment type="caution">
    <text evidence="10">The sequence shown here is derived from an EMBL/GenBank/DDBJ whole genome shotgun (WGS) entry which is preliminary data.</text>
</comment>
<dbReference type="InterPro" id="IPR036259">
    <property type="entry name" value="MFS_trans_sf"/>
</dbReference>
<dbReference type="GO" id="GO:0005774">
    <property type="term" value="C:vacuolar membrane"/>
    <property type="evidence" value="ECO:0007669"/>
    <property type="project" value="UniProtKB-SubCell"/>
</dbReference>
<evidence type="ECO:0000256" key="5">
    <source>
        <dbReference type="ARBA" id="ARBA00022989"/>
    </source>
</evidence>
<comment type="function">
    <text evidence="8">Vacuolar effluxer which mediate the efflux of amino acids resulting from autophagic degradation. The release of autophagic amino acids allows the maintenance of protein synthesis and viability during nitrogen starvation.</text>
</comment>
<keyword evidence="11" id="KW-1185">Reference proteome</keyword>
<dbReference type="PANTHER" id="PTHR23519:SF2">
    <property type="entry name" value="AUTOPHAGY-RELATED PROTEIN 22"/>
    <property type="match status" value="1"/>
</dbReference>
<feature type="transmembrane region" description="Helical" evidence="8">
    <location>
        <begin position="497"/>
        <end position="517"/>
    </location>
</feature>
<dbReference type="GO" id="GO:0032974">
    <property type="term" value="P:amino acid transmembrane export from vacuole"/>
    <property type="evidence" value="ECO:0007669"/>
    <property type="project" value="TreeGrafter"/>
</dbReference>
<dbReference type="SUPFAM" id="SSF103473">
    <property type="entry name" value="MFS general substrate transporter"/>
    <property type="match status" value="1"/>
</dbReference>
<dbReference type="AlphaFoldDB" id="A0AAE0WJ62"/>
<accession>A0AAE0WJ62</accession>
<feature type="transmembrane region" description="Helical" evidence="8">
    <location>
        <begin position="38"/>
        <end position="58"/>
    </location>
</feature>
<dbReference type="InterPro" id="IPR024671">
    <property type="entry name" value="Atg22-like"/>
</dbReference>
<sequence>MSSQEHKHQQTTISTTSIEAPPDRTLTAKHLRRYKTGYFLSTLSLGPAFAGFGTYVTFQLQTIAYVIGHELGAARGTGCPPTAPACLVTFGSQEVNLTSYLLYLNALCFAISGALVLVVSGIGDRFSFQREQYVLMLVIYGALCLPVAGLKAMTEKTFTTFAVLYVLSNVVGFVASAWSNIFVPYAMQETPSVNASEGGEATSEIPPGPPNAGQLDDHHHTLGKHSRRQKEQSGLSMSAWGWNGLNVGQLTIYVIVFGLTYVNSLYVGLYTTTTAGALCIVLVLASWQLLPSPVRQHDNAPTTMAGWLGLPFQALRTLYQGLLVYREAFKYLIAFTIYNDTLFAFTTVSGQLFNLSIRPSLREFTAYTLGGPVVGMVCATLLLFGYSPLLKYGKVTLRHWTIISYAVFTFATVWSCIGVSSAAKIGLKHRWEFYFIQVLVQISFSVSNVAFRVLLPQMFPRGNEVQYFGFQQAISLATVWIPQVVNAPVVDATNNLRVPAIVSAVFGLIAVGLAVWTDEEAGMKQVKANGQASAMG</sequence>
<dbReference type="Proteomes" id="UP001274830">
    <property type="component" value="Unassembled WGS sequence"/>
</dbReference>
<feature type="transmembrane region" description="Helical" evidence="8">
    <location>
        <begin position="162"/>
        <end position="183"/>
    </location>
</feature>
<proteinExistence type="inferred from homology"/>
<evidence type="ECO:0000313" key="11">
    <source>
        <dbReference type="Proteomes" id="UP001274830"/>
    </source>
</evidence>
<keyword evidence="5 8" id="KW-1133">Transmembrane helix</keyword>
<evidence type="ECO:0000256" key="4">
    <source>
        <dbReference type="ARBA" id="ARBA00022692"/>
    </source>
</evidence>
<keyword evidence="8" id="KW-0926">Vacuole</keyword>
<evidence type="ECO:0000256" key="1">
    <source>
        <dbReference type="ARBA" id="ARBA00004128"/>
    </source>
</evidence>
<evidence type="ECO:0000256" key="3">
    <source>
        <dbReference type="ARBA" id="ARBA00022448"/>
    </source>
</evidence>
<feature type="transmembrane region" description="Helical" evidence="8">
    <location>
        <begin position="133"/>
        <end position="150"/>
    </location>
</feature>